<feature type="region of interest" description="Disordered" evidence="1">
    <location>
        <begin position="46"/>
        <end position="69"/>
    </location>
</feature>
<reference evidence="2 3" key="1">
    <citation type="journal article" date="2019" name="Sci. Rep.">
        <title>Orb-weaving spider Araneus ventricosus genome elucidates the spidroin gene catalogue.</title>
        <authorList>
            <person name="Kono N."/>
            <person name="Nakamura H."/>
            <person name="Ohtoshi R."/>
            <person name="Moran D.A.P."/>
            <person name="Shinohara A."/>
            <person name="Yoshida Y."/>
            <person name="Fujiwara M."/>
            <person name="Mori M."/>
            <person name="Tomita M."/>
            <person name="Arakawa K."/>
        </authorList>
    </citation>
    <scope>NUCLEOTIDE SEQUENCE [LARGE SCALE GENOMIC DNA]</scope>
</reference>
<accession>A0A4Y2MP75</accession>
<feature type="compositionally biased region" description="Low complexity" evidence="1">
    <location>
        <begin position="80"/>
        <end position="92"/>
    </location>
</feature>
<sequence length="98" mass="10534">MSQLCVSDNVRWARDIYVEHITGHRQFDESAIVNNPAYRLQEPLSQDDPLAVPINSPPPPGNATGIVPPVESLVSRENFPVASSSPVSGPSGLTELLS</sequence>
<organism evidence="2 3">
    <name type="scientific">Araneus ventricosus</name>
    <name type="common">Orbweaver spider</name>
    <name type="synonym">Epeira ventricosa</name>
    <dbReference type="NCBI Taxonomy" id="182803"/>
    <lineage>
        <taxon>Eukaryota</taxon>
        <taxon>Metazoa</taxon>
        <taxon>Ecdysozoa</taxon>
        <taxon>Arthropoda</taxon>
        <taxon>Chelicerata</taxon>
        <taxon>Arachnida</taxon>
        <taxon>Araneae</taxon>
        <taxon>Araneomorphae</taxon>
        <taxon>Entelegynae</taxon>
        <taxon>Araneoidea</taxon>
        <taxon>Araneidae</taxon>
        <taxon>Araneus</taxon>
    </lineage>
</organism>
<evidence type="ECO:0000313" key="2">
    <source>
        <dbReference type="EMBL" id="GBN27426.1"/>
    </source>
</evidence>
<protein>
    <submittedName>
        <fullName evidence="2">Uncharacterized protein</fullName>
    </submittedName>
</protein>
<dbReference type="EMBL" id="BGPR01007513">
    <property type="protein sequence ID" value="GBN27426.1"/>
    <property type="molecule type" value="Genomic_DNA"/>
</dbReference>
<gene>
    <name evidence="2" type="ORF">AVEN_131167_1</name>
</gene>
<dbReference type="AlphaFoldDB" id="A0A4Y2MP75"/>
<evidence type="ECO:0000313" key="3">
    <source>
        <dbReference type="Proteomes" id="UP000499080"/>
    </source>
</evidence>
<proteinExistence type="predicted"/>
<keyword evidence="3" id="KW-1185">Reference proteome</keyword>
<feature type="region of interest" description="Disordered" evidence="1">
    <location>
        <begin position="79"/>
        <end position="98"/>
    </location>
</feature>
<dbReference type="Proteomes" id="UP000499080">
    <property type="component" value="Unassembled WGS sequence"/>
</dbReference>
<name>A0A4Y2MP75_ARAVE</name>
<comment type="caution">
    <text evidence="2">The sequence shown here is derived from an EMBL/GenBank/DDBJ whole genome shotgun (WGS) entry which is preliminary data.</text>
</comment>
<evidence type="ECO:0000256" key="1">
    <source>
        <dbReference type="SAM" id="MobiDB-lite"/>
    </source>
</evidence>